<dbReference type="GO" id="GO:0003676">
    <property type="term" value="F:nucleic acid binding"/>
    <property type="evidence" value="ECO:0007669"/>
    <property type="project" value="InterPro"/>
</dbReference>
<dbReference type="InterPro" id="IPR053151">
    <property type="entry name" value="RNase_H-like"/>
</dbReference>
<dbReference type="Proteomes" id="UP000237347">
    <property type="component" value="Unassembled WGS sequence"/>
</dbReference>
<dbReference type="Pfam" id="PF13456">
    <property type="entry name" value="RVT_3"/>
    <property type="match status" value="1"/>
</dbReference>
<evidence type="ECO:0000259" key="1">
    <source>
        <dbReference type="Pfam" id="PF13456"/>
    </source>
</evidence>
<dbReference type="Gene3D" id="3.30.420.10">
    <property type="entry name" value="Ribonuclease H-like superfamily/Ribonuclease H"/>
    <property type="match status" value="1"/>
</dbReference>
<dbReference type="InterPro" id="IPR044730">
    <property type="entry name" value="RNase_H-like_dom_plant"/>
</dbReference>
<dbReference type="InterPro" id="IPR002156">
    <property type="entry name" value="RNaseH_domain"/>
</dbReference>
<accession>A0AAW0LDR6</accession>
<dbReference type="GO" id="GO:0004523">
    <property type="term" value="F:RNA-DNA hybrid ribonuclease activity"/>
    <property type="evidence" value="ECO:0007669"/>
    <property type="project" value="InterPro"/>
</dbReference>
<dbReference type="SUPFAM" id="SSF53098">
    <property type="entry name" value="Ribonuclease H-like"/>
    <property type="match status" value="1"/>
</dbReference>
<comment type="caution">
    <text evidence="2">The sequence shown here is derived from an EMBL/GenBank/DDBJ whole genome shotgun (WGS) entry which is preliminary data.</text>
</comment>
<keyword evidence="3" id="KW-1185">Reference proteome</keyword>
<dbReference type="AlphaFoldDB" id="A0AAW0LDR6"/>
<dbReference type="InterPro" id="IPR036397">
    <property type="entry name" value="RNaseH_sf"/>
</dbReference>
<name>A0AAW0LDR6_QUESU</name>
<feature type="domain" description="RNase H type-1" evidence="1">
    <location>
        <begin position="37"/>
        <end position="116"/>
    </location>
</feature>
<protein>
    <submittedName>
        <fullName evidence="2">Ribonuclease h protein</fullName>
    </submittedName>
</protein>
<reference evidence="2 3" key="1">
    <citation type="journal article" date="2018" name="Sci. Data">
        <title>The draft genome sequence of cork oak.</title>
        <authorList>
            <person name="Ramos A.M."/>
            <person name="Usie A."/>
            <person name="Barbosa P."/>
            <person name="Barros P.M."/>
            <person name="Capote T."/>
            <person name="Chaves I."/>
            <person name="Simoes F."/>
            <person name="Abreu I."/>
            <person name="Carrasquinho I."/>
            <person name="Faro C."/>
            <person name="Guimaraes J.B."/>
            <person name="Mendonca D."/>
            <person name="Nobrega F."/>
            <person name="Rodrigues L."/>
            <person name="Saibo N.J.M."/>
            <person name="Varela M.C."/>
            <person name="Egas C."/>
            <person name="Matos J."/>
            <person name="Miguel C.M."/>
            <person name="Oliveira M.M."/>
            <person name="Ricardo C.P."/>
            <person name="Goncalves S."/>
        </authorList>
    </citation>
    <scope>NUCLEOTIDE SEQUENCE [LARGE SCALE GENOMIC DNA]</scope>
    <source>
        <strain evidence="3">cv. HL8</strain>
    </source>
</reference>
<organism evidence="2 3">
    <name type="scientific">Quercus suber</name>
    <name type="common">Cork oak</name>
    <dbReference type="NCBI Taxonomy" id="58331"/>
    <lineage>
        <taxon>Eukaryota</taxon>
        <taxon>Viridiplantae</taxon>
        <taxon>Streptophyta</taxon>
        <taxon>Embryophyta</taxon>
        <taxon>Tracheophyta</taxon>
        <taxon>Spermatophyta</taxon>
        <taxon>Magnoliopsida</taxon>
        <taxon>eudicotyledons</taxon>
        <taxon>Gunneridae</taxon>
        <taxon>Pentapetalae</taxon>
        <taxon>rosids</taxon>
        <taxon>fabids</taxon>
        <taxon>Fagales</taxon>
        <taxon>Fagaceae</taxon>
        <taxon>Quercus</taxon>
    </lineage>
</organism>
<sequence>MQTRELMYCVLEPNMGKDRCLRQVQWLKLADGWHKLNMDGSVVSSCGLVGCGGLLRDSAGQWVVGFAKSICSSSSIAAELWALREGLGLCLERGITAVEIELDATVAISLVSSNVNAKGDLSERWTSGGITCPNSVTTLLRIAIGPRSHGTIDHVLAHPVNFMFKNELWFLVSFIPLSSVLTCQPLYCKTWVTI</sequence>
<gene>
    <name evidence="2" type="ORF">CFP56_003728</name>
</gene>
<dbReference type="PANTHER" id="PTHR47723">
    <property type="entry name" value="OS05G0353850 PROTEIN"/>
    <property type="match status" value="1"/>
</dbReference>
<dbReference type="CDD" id="cd06222">
    <property type="entry name" value="RNase_H_like"/>
    <property type="match status" value="1"/>
</dbReference>
<evidence type="ECO:0000313" key="2">
    <source>
        <dbReference type="EMBL" id="KAK7849068.1"/>
    </source>
</evidence>
<dbReference type="EMBL" id="PKMF04000118">
    <property type="protein sequence ID" value="KAK7849068.1"/>
    <property type="molecule type" value="Genomic_DNA"/>
</dbReference>
<evidence type="ECO:0000313" key="3">
    <source>
        <dbReference type="Proteomes" id="UP000237347"/>
    </source>
</evidence>
<proteinExistence type="predicted"/>
<dbReference type="InterPro" id="IPR012337">
    <property type="entry name" value="RNaseH-like_sf"/>
</dbReference>
<dbReference type="PANTHER" id="PTHR47723:SF19">
    <property type="entry name" value="POLYNUCLEOTIDYL TRANSFERASE, RIBONUCLEASE H-LIKE SUPERFAMILY PROTEIN"/>
    <property type="match status" value="1"/>
</dbReference>